<dbReference type="GO" id="GO:0046872">
    <property type="term" value="F:metal ion binding"/>
    <property type="evidence" value="ECO:0007669"/>
    <property type="project" value="UniProtKB-KW"/>
</dbReference>
<dbReference type="PANTHER" id="PTHR11080:SF2">
    <property type="entry name" value="LD05707P"/>
    <property type="match status" value="1"/>
</dbReference>
<dbReference type="EC" id="3.5.1.19" evidence="6"/>
<dbReference type="PANTHER" id="PTHR11080">
    <property type="entry name" value="PYRAZINAMIDASE/NICOTINAMIDASE"/>
    <property type="match status" value="1"/>
</dbReference>
<evidence type="ECO:0000313" key="9">
    <source>
        <dbReference type="EMBL" id="CAE7274957.1"/>
    </source>
</evidence>
<dbReference type="GO" id="GO:0008936">
    <property type="term" value="F:nicotinamidase activity"/>
    <property type="evidence" value="ECO:0007669"/>
    <property type="project" value="UniProtKB-EC"/>
</dbReference>
<comment type="similarity">
    <text evidence="1">Belongs to the isochorismatase family.</text>
</comment>
<reference evidence="9" key="1">
    <citation type="submission" date="2021-02" db="EMBL/GenBank/DDBJ databases">
        <authorList>
            <person name="Dougan E. K."/>
            <person name="Rhodes N."/>
            <person name="Thang M."/>
            <person name="Chan C."/>
        </authorList>
    </citation>
    <scope>NUCLEOTIDE SEQUENCE</scope>
</reference>
<dbReference type="InterPro" id="IPR052347">
    <property type="entry name" value="Isochorismatase_Nicotinamidase"/>
</dbReference>
<name>A0A812MMF4_9DINO</name>
<evidence type="ECO:0000256" key="6">
    <source>
        <dbReference type="ARBA" id="ARBA00039017"/>
    </source>
</evidence>
<evidence type="ECO:0000256" key="4">
    <source>
        <dbReference type="ARBA" id="ARBA00022801"/>
    </source>
</evidence>
<keyword evidence="10" id="KW-1185">Reference proteome</keyword>
<dbReference type="EMBL" id="CAJNJA010011575">
    <property type="protein sequence ID" value="CAE7274957.1"/>
    <property type="molecule type" value="Genomic_DNA"/>
</dbReference>
<dbReference type="InterPro" id="IPR036380">
    <property type="entry name" value="Isochorismatase-like_sf"/>
</dbReference>
<evidence type="ECO:0000256" key="7">
    <source>
        <dbReference type="ARBA" id="ARBA00043224"/>
    </source>
</evidence>
<evidence type="ECO:0000256" key="5">
    <source>
        <dbReference type="ARBA" id="ARBA00037900"/>
    </source>
</evidence>
<proteinExistence type="inferred from homology"/>
<keyword evidence="2" id="KW-0662">Pyridine nucleotide biosynthesis</keyword>
<organism evidence="9 10">
    <name type="scientific">Symbiodinium necroappetens</name>
    <dbReference type="NCBI Taxonomy" id="1628268"/>
    <lineage>
        <taxon>Eukaryota</taxon>
        <taxon>Sar</taxon>
        <taxon>Alveolata</taxon>
        <taxon>Dinophyceae</taxon>
        <taxon>Suessiales</taxon>
        <taxon>Symbiodiniaceae</taxon>
        <taxon>Symbiodinium</taxon>
    </lineage>
</organism>
<comment type="caution">
    <text evidence="9">The sequence shown here is derived from an EMBL/GenBank/DDBJ whole genome shotgun (WGS) entry which is preliminary data.</text>
</comment>
<dbReference type="Pfam" id="PF00857">
    <property type="entry name" value="Isochorismatase"/>
    <property type="match status" value="1"/>
</dbReference>
<dbReference type="AlphaFoldDB" id="A0A812MMF4"/>
<feature type="domain" description="Isochorismatase-like" evidence="8">
    <location>
        <begin position="4"/>
        <end position="122"/>
    </location>
</feature>
<dbReference type="SUPFAM" id="SSF52499">
    <property type="entry name" value="Isochorismatase-like hydrolases"/>
    <property type="match status" value="1"/>
</dbReference>
<protein>
    <recommendedName>
        <fullName evidence="6">nicotinamidase</fullName>
        <ecNumber evidence="6">3.5.1.19</ecNumber>
    </recommendedName>
    <alternativeName>
        <fullName evidence="7">Nicotinamide deamidase</fullName>
    </alternativeName>
</protein>
<gene>
    <name evidence="9" type="primary">pncA</name>
    <name evidence="9" type="ORF">SNEC2469_LOCUS6658</name>
</gene>
<comment type="pathway">
    <text evidence="5">Cofactor biosynthesis; nicotinate biosynthesis; nicotinate from nicotinamide: step 1/1.</text>
</comment>
<dbReference type="Gene3D" id="3.40.50.850">
    <property type="entry name" value="Isochorismatase-like"/>
    <property type="match status" value="1"/>
</dbReference>
<evidence type="ECO:0000256" key="3">
    <source>
        <dbReference type="ARBA" id="ARBA00022723"/>
    </source>
</evidence>
<dbReference type="Proteomes" id="UP000601435">
    <property type="component" value="Unassembled WGS sequence"/>
</dbReference>
<dbReference type="GO" id="GO:0019363">
    <property type="term" value="P:pyridine nucleotide biosynthetic process"/>
    <property type="evidence" value="ECO:0007669"/>
    <property type="project" value="UniProtKB-KW"/>
</dbReference>
<keyword evidence="4" id="KW-0378">Hydrolase</keyword>
<accession>A0A812MMF4</accession>
<dbReference type="OrthoDB" id="1739143at2759"/>
<evidence type="ECO:0000259" key="8">
    <source>
        <dbReference type="Pfam" id="PF00857"/>
    </source>
</evidence>
<evidence type="ECO:0000256" key="1">
    <source>
        <dbReference type="ARBA" id="ARBA00006336"/>
    </source>
</evidence>
<keyword evidence="3" id="KW-0479">Metal-binding</keyword>
<dbReference type="InterPro" id="IPR000868">
    <property type="entry name" value="Isochorismatase-like_dom"/>
</dbReference>
<evidence type="ECO:0000313" key="10">
    <source>
        <dbReference type="Proteomes" id="UP000601435"/>
    </source>
</evidence>
<sequence length="169" mass="18611">MLYPRHAVQDAEGAKCHKDLVLKSSDLSVYKGVKPNIDSYSAFFDNCKANDTGLRLMLEENKVTDVYCCGLVFDICVKSSALHGAELGFRVSVIEDACRPLSESEVGPTKDVLQKAGVNVLSSTAAVEEAKKIRTTAKMEVKEYIKQVKQHKHASSLHRMETLSSHAPQ</sequence>
<evidence type="ECO:0000256" key="2">
    <source>
        <dbReference type="ARBA" id="ARBA00022642"/>
    </source>
</evidence>